<dbReference type="Gene3D" id="3.40.50.1000">
    <property type="entry name" value="HAD superfamily/HAD-like"/>
    <property type="match status" value="1"/>
</dbReference>
<dbReference type="InterPro" id="IPR013954">
    <property type="entry name" value="PNK3P"/>
</dbReference>
<dbReference type="Gene3D" id="3.40.50.300">
    <property type="entry name" value="P-loop containing nucleotide triphosphate hydrolases"/>
    <property type="match status" value="1"/>
</dbReference>
<dbReference type="GO" id="GO:0046404">
    <property type="term" value="F:ATP-dependent polydeoxyribonucleotide 5'-hydroxyl-kinase activity"/>
    <property type="evidence" value="ECO:0007669"/>
    <property type="project" value="TreeGrafter"/>
</dbReference>
<dbReference type="Proteomes" id="UP001342314">
    <property type="component" value="Unassembled WGS sequence"/>
</dbReference>
<dbReference type="InterPro" id="IPR036412">
    <property type="entry name" value="HAD-like_sf"/>
</dbReference>
<dbReference type="NCBIfam" id="TIGR01662">
    <property type="entry name" value="HAD-SF-IIIA"/>
    <property type="match status" value="1"/>
</dbReference>
<comment type="caution">
    <text evidence="2">The sequence shown here is derived from an EMBL/GenBank/DDBJ whole genome shotgun (WGS) entry which is preliminary data.</text>
</comment>
<dbReference type="InterPro" id="IPR006551">
    <property type="entry name" value="Polynucleotide_phosphatase"/>
</dbReference>
<organism evidence="2 3">
    <name type="scientific">Rhodotorula paludigena</name>
    <dbReference type="NCBI Taxonomy" id="86838"/>
    <lineage>
        <taxon>Eukaryota</taxon>
        <taxon>Fungi</taxon>
        <taxon>Dikarya</taxon>
        <taxon>Basidiomycota</taxon>
        <taxon>Pucciniomycotina</taxon>
        <taxon>Microbotryomycetes</taxon>
        <taxon>Sporidiobolales</taxon>
        <taxon>Sporidiobolaceae</taxon>
        <taxon>Rhodotorula</taxon>
    </lineage>
</organism>
<feature type="compositionally biased region" description="Low complexity" evidence="1">
    <location>
        <begin position="11"/>
        <end position="42"/>
    </location>
</feature>
<protein>
    <submittedName>
        <fullName evidence="2">Uncharacterized protein</fullName>
    </submittedName>
</protein>
<dbReference type="AlphaFoldDB" id="A0AAV5GCW1"/>
<proteinExistence type="predicted"/>
<feature type="region of interest" description="Disordered" evidence="1">
    <location>
        <begin position="1"/>
        <end position="71"/>
    </location>
</feature>
<evidence type="ECO:0000313" key="3">
    <source>
        <dbReference type="Proteomes" id="UP001342314"/>
    </source>
</evidence>
<dbReference type="InterPro" id="IPR027417">
    <property type="entry name" value="P-loop_NTPase"/>
</dbReference>
<dbReference type="InterPro" id="IPR023214">
    <property type="entry name" value="HAD_sf"/>
</dbReference>
<dbReference type="EMBL" id="BQKY01000001">
    <property type="protein sequence ID" value="GJN87580.1"/>
    <property type="molecule type" value="Genomic_DNA"/>
</dbReference>
<dbReference type="SUPFAM" id="SSF52540">
    <property type="entry name" value="P-loop containing nucleoside triphosphate hydrolases"/>
    <property type="match status" value="1"/>
</dbReference>
<dbReference type="GO" id="GO:0006281">
    <property type="term" value="P:DNA repair"/>
    <property type="evidence" value="ECO:0007669"/>
    <property type="project" value="TreeGrafter"/>
</dbReference>
<dbReference type="SUPFAM" id="SSF56784">
    <property type="entry name" value="HAD-like"/>
    <property type="match status" value="1"/>
</dbReference>
<feature type="compositionally biased region" description="Polar residues" evidence="1">
    <location>
        <begin position="54"/>
        <end position="67"/>
    </location>
</feature>
<dbReference type="Pfam" id="PF08645">
    <property type="entry name" value="PNK3P"/>
    <property type="match status" value="1"/>
</dbReference>
<name>A0AAV5GCW1_9BASI</name>
<dbReference type="GO" id="GO:0046403">
    <property type="term" value="F:polynucleotide 3'-phosphatase activity"/>
    <property type="evidence" value="ECO:0007669"/>
    <property type="project" value="TreeGrafter"/>
</dbReference>
<evidence type="ECO:0000256" key="1">
    <source>
        <dbReference type="SAM" id="MobiDB-lite"/>
    </source>
</evidence>
<dbReference type="NCBIfam" id="TIGR01664">
    <property type="entry name" value="DNA-3'-Pase"/>
    <property type="match status" value="1"/>
</dbReference>
<dbReference type="InterPro" id="IPR006549">
    <property type="entry name" value="HAD-SF_hydro_IIIA"/>
</dbReference>
<dbReference type="GO" id="GO:0003690">
    <property type="term" value="F:double-stranded DNA binding"/>
    <property type="evidence" value="ECO:0007669"/>
    <property type="project" value="TreeGrafter"/>
</dbReference>
<reference evidence="2 3" key="1">
    <citation type="submission" date="2021-12" db="EMBL/GenBank/DDBJ databases">
        <title>High titer production of polyol ester of fatty acids by Rhodotorula paludigena BS15 towards product separation-free biomass refinery.</title>
        <authorList>
            <person name="Mano J."/>
            <person name="Ono H."/>
            <person name="Tanaka T."/>
            <person name="Naito K."/>
            <person name="Sushida H."/>
            <person name="Ike M."/>
            <person name="Tokuyasu K."/>
            <person name="Kitaoka M."/>
        </authorList>
    </citation>
    <scope>NUCLEOTIDE SEQUENCE [LARGE SCALE GENOMIC DNA]</scope>
    <source>
        <strain evidence="2 3">BS15</strain>
    </source>
</reference>
<keyword evidence="3" id="KW-1185">Reference proteome</keyword>
<dbReference type="PANTHER" id="PTHR12083:SF9">
    <property type="entry name" value="BIFUNCTIONAL POLYNUCLEOTIDE PHOSPHATASE_KINASE"/>
    <property type="match status" value="1"/>
</dbReference>
<gene>
    <name evidence="2" type="ORF">Rhopal_000534-T1</name>
</gene>
<sequence>MATASTPSHLAQASTASPTSSTPAPSRSRPSDAASKSSQSTQKRPRPRPPKSRLQGSWLPNLTSRSGTGRGKIAAFDLDGTVIQPRNGQSFPRDSNDWEFCGPNVVSKLRETHNAGYSLILISNQASPMPRLAADFRKKLPHVCRKINVPLRVFACWEFDEYRKPAPAMWTALLQRFNGDVAVDYAQSYYVGDAAGRAADHADTDLKFALNAGLRFLTPEQFFLGAPSDPTWTLWGWHPHAHDHTTRAAPEQVSSSASSAQLDPASPEIVLLVGGPAAGKTHLWREQYEPLGYQRFTFAPQQNSLPSSAALSEFGTLVSSIFPASSDAHLALSNTSTSTLAPCPGIVVDALLPTRRSRTSFLRLIHSLAPSARVRCVVLSTFGGAADDLELGKHNAVYRLAHGTAEEAREGLTPLPVLRKWEREYEEPSLAEGFTHLNPQRFSFSGPPDALARWQQWLADVYPGKAKKSGRVAVRGPGA</sequence>
<accession>A0AAV5GCW1</accession>
<evidence type="ECO:0000313" key="2">
    <source>
        <dbReference type="EMBL" id="GJN87580.1"/>
    </source>
</evidence>
<dbReference type="PANTHER" id="PTHR12083">
    <property type="entry name" value="BIFUNCTIONAL POLYNUCLEOTIDE PHOSPHATASE/KINASE"/>
    <property type="match status" value="1"/>
</dbReference>